<evidence type="ECO:0000256" key="1">
    <source>
        <dbReference type="SAM" id="SignalP"/>
    </source>
</evidence>
<dbReference type="InterPro" id="IPR000400">
    <property type="entry name" value="Glyco_hydro_46"/>
</dbReference>
<evidence type="ECO:0000313" key="3">
    <source>
        <dbReference type="EMBL" id="MBG0561782.1"/>
    </source>
</evidence>
<dbReference type="PROSITE" id="PS50022">
    <property type="entry name" value="FA58C_3"/>
    <property type="match status" value="1"/>
</dbReference>
<dbReference type="Pfam" id="PF01374">
    <property type="entry name" value="Glyco_hydro_46"/>
    <property type="match status" value="1"/>
</dbReference>
<feature type="signal peptide" evidence="1">
    <location>
        <begin position="1"/>
        <end position="26"/>
    </location>
</feature>
<organism evidence="3 4">
    <name type="scientific">Actinoplanes aureus</name>
    <dbReference type="NCBI Taxonomy" id="2792083"/>
    <lineage>
        <taxon>Bacteria</taxon>
        <taxon>Bacillati</taxon>
        <taxon>Actinomycetota</taxon>
        <taxon>Actinomycetes</taxon>
        <taxon>Micromonosporales</taxon>
        <taxon>Micromonosporaceae</taxon>
        <taxon>Actinoplanes</taxon>
    </lineage>
</organism>
<gene>
    <name evidence="3" type="ORF">I4J89_09935</name>
</gene>
<dbReference type="Gene3D" id="1.20.141.10">
    <property type="entry name" value="Chitosanase, subunit A, domain 1"/>
    <property type="match status" value="1"/>
</dbReference>
<dbReference type="PROSITE" id="PS60000">
    <property type="entry name" value="CHITOSANASE_46_80"/>
    <property type="match status" value="1"/>
</dbReference>
<evidence type="ECO:0000259" key="2">
    <source>
        <dbReference type="PROSITE" id="PS50022"/>
    </source>
</evidence>
<keyword evidence="1" id="KW-0732">Signal</keyword>
<dbReference type="CDD" id="cd00978">
    <property type="entry name" value="chitosanase_GH46"/>
    <property type="match status" value="1"/>
</dbReference>
<dbReference type="SUPFAM" id="SSF53955">
    <property type="entry name" value="Lysozyme-like"/>
    <property type="match status" value="1"/>
</dbReference>
<dbReference type="Pfam" id="PF00754">
    <property type="entry name" value="F5_F8_type_C"/>
    <property type="match status" value="1"/>
</dbReference>
<comment type="caution">
    <text evidence="3">The sequence shown here is derived from an EMBL/GenBank/DDBJ whole genome shotgun (WGS) entry which is preliminary data.</text>
</comment>
<keyword evidence="4" id="KW-1185">Reference proteome</keyword>
<feature type="chain" id="PRO_5038754988" evidence="1">
    <location>
        <begin position="27"/>
        <end position="411"/>
    </location>
</feature>
<feature type="domain" description="F5/8 type C" evidence="2">
    <location>
        <begin position="15"/>
        <end position="158"/>
    </location>
</feature>
<proteinExistence type="predicted"/>
<dbReference type="RefSeq" id="WP_196413581.1">
    <property type="nucleotide sequence ID" value="NZ_JADQTO010000004.1"/>
</dbReference>
<dbReference type="InterPro" id="IPR023099">
    <property type="entry name" value="Glyco_hydro_46_N"/>
</dbReference>
<protein>
    <submittedName>
        <fullName evidence="3">Chitosanase</fullName>
    </submittedName>
</protein>
<dbReference type="Gene3D" id="3.30.386.10">
    <property type="entry name" value="Chitosanase, subunit A, domain 2"/>
    <property type="match status" value="1"/>
</dbReference>
<dbReference type="GO" id="GO:0016977">
    <property type="term" value="F:chitosanase activity"/>
    <property type="evidence" value="ECO:0007669"/>
    <property type="project" value="InterPro"/>
</dbReference>
<dbReference type="GO" id="GO:0005975">
    <property type="term" value="P:carbohydrate metabolic process"/>
    <property type="evidence" value="ECO:0007669"/>
    <property type="project" value="InterPro"/>
</dbReference>
<evidence type="ECO:0000313" key="4">
    <source>
        <dbReference type="Proteomes" id="UP000598146"/>
    </source>
</evidence>
<reference evidence="3" key="1">
    <citation type="submission" date="2020-11" db="EMBL/GenBank/DDBJ databases">
        <title>Isolation and identification of active actinomycetes.</title>
        <authorList>
            <person name="Sun X."/>
        </authorList>
    </citation>
    <scope>NUCLEOTIDE SEQUENCE</scope>
    <source>
        <strain evidence="3">NEAU-A11</strain>
    </source>
</reference>
<dbReference type="InterPro" id="IPR008979">
    <property type="entry name" value="Galactose-bd-like_sf"/>
</dbReference>
<accession>A0A931C5J9</accession>
<dbReference type="Gene3D" id="2.60.120.260">
    <property type="entry name" value="Galactose-binding domain-like"/>
    <property type="match status" value="1"/>
</dbReference>
<name>A0A931C5J9_9ACTN</name>
<dbReference type="SUPFAM" id="SSF49785">
    <property type="entry name" value="Galactose-binding domain-like"/>
    <property type="match status" value="1"/>
</dbReference>
<dbReference type="GO" id="GO:0005576">
    <property type="term" value="C:extracellular region"/>
    <property type="evidence" value="ECO:0007669"/>
    <property type="project" value="InterPro"/>
</dbReference>
<dbReference type="EMBL" id="JADQTO010000004">
    <property type="protein sequence ID" value="MBG0561782.1"/>
    <property type="molecule type" value="Genomic_DNA"/>
</dbReference>
<dbReference type="InterPro" id="IPR023346">
    <property type="entry name" value="Lysozyme-like_dom_sf"/>
</dbReference>
<dbReference type="InterPro" id="IPR000421">
    <property type="entry name" value="FA58C"/>
</dbReference>
<dbReference type="AlphaFoldDB" id="A0A931C5J9"/>
<dbReference type="Proteomes" id="UP000598146">
    <property type="component" value="Unassembled WGS sequence"/>
</dbReference>
<sequence length="411" mass="44045">MRSFALGSGIVAVLCVPLAVSVAANASPDVLLSLRRPVLASSTASVAWAASGITDAHQDTRWASASGPGTQWIQIDLGAAQEVRRVRLSWAGAYAKAYRIQLSDNGSVWTDLYRTASGDGGTDDVRNLQGTGRYLRILATQRGATGGYSLWDVRAYGPGSAAPVTESSRAAGVEVPAVAADLTAAAKKDIALKLVSSAENSTLDWRGQYGYIEDLDDGRGYTGGIAGFCSGTSDMLAVVTEYTKRKPENGLAGYLPALRAVDGTDSHRGLDPGFPRAWQAAAGDAVFQKVQEDVRDRMYFRPAVRLAEADGLRALGQFAYYDAAVMHGVDGLREIRERAVAGQRTPAQGGDEIGYLSAFLDARRAEMRTEPAHRDTTRVDTAQRTFLRAGNLDLATPLTWRVYGDRYTVSR</sequence>